<dbReference type="EMBL" id="JARKIE010000133">
    <property type="protein sequence ID" value="KAJ7678617.1"/>
    <property type="molecule type" value="Genomic_DNA"/>
</dbReference>
<dbReference type="Proteomes" id="UP001221757">
    <property type="component" value="Unassembled WGS sequence"/>
</dbReference>
<accession>A0AAD7D4F5</accession>
<evidence type="ECO:0000313" key="2">
    <source>
        <dbReference type="Proteomes" id="UP001221757"/>
    </source>
</evidence>
<keyword evidence="2" id="KW-1185">Reference proteome</keyword>
<name>A0AAD7D4F5_MYCRO</name>
<sequence>MYMLNRPRPCTVNRSAPADCGYLGRRELPHRHRDAKRSTRRAMRSDWSFVRSQVGASFQVGAFQSNSWESLLAEHAAYDLEINLKVFKGRFIWERTEASDPQLLKTESRDVGVIVTVVGTDKDGRTDRHKLITDLRPGTGKPEPGTSVTGALTVVLSGHILMEYCASYRMDEKLEFTLDCGKSVRSFAAEALAASSVFNSQIRSGSPGRSSVDWRLE</sequence>
<evidence type="ECO:0000313" key="1">
    <source>
        <dbReference type="EMBL" id="KAJ7678617.1"/>
    </source>
</evidence>
<comment type="caution">
    <text evidence="1">The sequence shown here is derived from an EMBL/GenBank/DDBJ whole genome shotgun (WGS) entry which is preliminary data.</text>
</comment>
<protein>
    <submittedName>
        <fullName evidence="1">Uncharacterized protein</fullName>
    </submittedName>
</protein>
<reference evidence="1" key="1">
    <citation type="submission" date="2023-03" db="EMBL/GenBank/DDBJ databases">
        <title>Massive genome expansion in bonnet fungi (Mycena s.s.) driven by repeated elements and novel gene families across ecological guilds.</title>
        <authorList>
            <consortium name="Lawrence Berkeley National Laboratory"/>
            <person name="Harder C.B."/>
            <person name="Miyauchi S."/>
            <person name="Viragh M."/>
            <person name="Kuo A."/>
            <person name="Thoen E."/>
            <person name="Andreopoulos B."/>
            <person name="Lu D."/>
            <person name="Skrede I."/>
            <person name="Drula E."/>
            <person name="Henrissat B."/>
            <person name="Morin E."/>
            <person name="Kohler A."/>
            <person name="Barry K."/>
            <person name="LaButti K."/>
            <person name="Morin E."/>
            <person name="Salamov A."/>
            <person name="Lipzen A."/>
            <person name="Mereny Z."/>
            <person name="Hegedus B."/>
            <person name="Baldrian P."/>
            <person name="Stursova M."/>
            <person name="Weitz H."/>
            <person name="Taylor A."/>
            <person name="Grigoriev I.V."/>
            <person name="Nagy L.G."/>
            <person name="Martin F."/>
            <person name="Kauserud H."/>
        </authorList>
    </citation>
    <scope>NUCLEOTIDE SEQUENCE</scope>
    <source>
        <strain evidence="1">CBHHK067</strain>
    </source>
</reference>
<gene>
    <name evidence="1" type="ORF">B0H17DRAFT_1139309</name>
</gene>
<dbReference type="AlphaFoldDB" id="A0AAD7D4F5"/>
<organism evidence="1 2">
    <name type="scientific">Mycena rosella</name>
    <name type="common">Pink bonnet</name>
    <name type="synonym">Agaricus rosellus</name>
    <dbReference type="NCBI Taxonomy" id="1033263"/>
    <lineage>
        <taxon>Eukaryota</taxon>
        <taxon>Fungi</taxon>
        <taxon>Dikarya</taxon>
        <taxon>Basidiomycota</taxon>
        <taxon>Agaricomycotina</taxon>
        <taxon>Agaricomycetes</taxon>
        <taxon>Agaricomycetidae</taxon>
        <taxon>Agaricales</taxon>
        <taxon>Marasmiineae</taxon>
        <taxon>Mycenaceae</taxon>
        <taxon>Mycena</taxon>
    </lineage>
</organism>
<proteinExistence type="predicted"/>